<evidence type="ECO:0000256" key="4">
    <source>
        <dbReference type="ARBA" id="ARBA00022692"/>
    </source>
</evidence>
<keyword evidence="4 9" id="KW-0812">Transmembrane</keyword>
<accession>E5AP81</accession>
<evidence type="ECO:0000256" key="3">
    <source>
        <dbReference type="ARBA" id="ARBA00022475"/>
    </source>
</evidence>
<dbReference type="STRING" id="882378.RBRH_01064"/>
<organism evidence="10 11">
    <name type="scientific">Mycetohabitans rhizoxinica (strain DSM 19002 / CIP 109453 / HKI 454)</name>
    <name type="common">Paraburkholderia rhizoxinica</name>
    <dbReference type="NCBI Taxonomy" id="882378"/>
    <lineage>
        <taxon>Bacteria</taxon>
        <taxon>Pseudomonadati</taxon>
        <taxon>Pseudomonadota</taxon>
        <taxon>Betaproteobacteria</taxon>
        <taxon>Burkholderiales</taxon>
        <taxon>Burkholderiaceae</taxon>
        <taxon>Mycetohabitans</taxon>
    </lineage>
</organism>
<evidence type="ECO:0000256" key="1">
    <source>
        <dbReference type="ARBA" id="ARBA00004651"/>
    </source>
</evidence>
<dbReference type="EMBL" id="FR687359">
    <property type="protein sequence ID" value="CBW74413.1"/>
    <property type="molecule type" value="Genomic_DNA"/>
</dbReference>
<feature type="transmembrane region" description="Helical" evidence="9">
    <location>
        <begin position="148"/>
        <end position="167"/>
    </location>
</feature>
<feature type="transmembrane region" description="Helical" evidence="9">
    <location>
        <begin position="62"/>
        <end position="83"/>
    </location>
</feature>
<dbReference type="Pfam" id="PF02653">
    <property type="entry name" value="BPD_transp_2"/>
    <property type="match status" value="1"/>
</dbReference>
<keyword evidence="3" id="KW-1003">Cell membrane</keyword>
<dbReference type="KEGG" id="brh:RBRH_01064"/>
<keyword evidence="2" id="KW-0813">Transport</keyword>
<dbReference type="GO" id="GO:0022857">
    <property type="term" value="F:transmembrane transporter activity"/>
    <property type="evidence" value="ECO:0007669"/>
    <property type="project" value="InterPro"/>
</dbReference>
<evidence type="ECO:0000313" key="10">
    <source>
        <dbReference type="EMBL" id="CBW74413.1"/>
    </source>
</evidence>
<dbReference type="HOGENOM" id="CLU_039929_2_1_4"/>
<dbReference type="PANTHER" id="PTHR11795">
    <property type="entry name" value="BRANCHED-CHAIN AMINO ACID TRANSPORT SYSTEM PERMEASE PROTEIN LIVH"/>
    <property type="match status" value="1"/>
</dbReference>
<evidence type="ECO:0000256" key="2">
    <source>
        <dbReference type="ARBA" id="ARBA00022448"/>
    </source>
</evidence>
<keyword evidence="7 9" id="KW-0472">Membrane</keyword>
<evidence type="ECO:0000256" key="5">
    <source>
        <dbReference type="ARBA" id="ARBA00022970"/>
    </source>
</evidence>
<evidence type="ECO:0000313" key="11">
    <source>
        <dbReference type="Proteomes" id="UP000007437"/>
    </source>
</evidence>
<dbReference type="GO" id="GO:0006865">
    <property type="term" value="P:amino acid transport"/>
    <property type="evidence" value="ECO:0007669"/>
    <property type="project" value="UniProtKB-KW"/>
</dbReference>
<comment type="similarity">
    <text evidence="8">Belongs to the binding-protein-dependent transport system permease family. LivHM subfamily.</text>
</comment>
<dbReference type="CDD" id="cd06582">
    <property type="entry name" value="TM_PBP1_LivH_like"/>
    <property type="match status" value="1"/>
</dbReference>
<reference evidence="10 11" key="1">
    <citation type="journal article" date="2011" name="J. Bacteriol.">
        <title>Complete genome sequence of Burkholderia rhizoxinica, an endosymbiont of Rhizopus microsporus.</title>
        <authorList>
            <person name="Lackner G."/>
            <person name="Moebius N."/>
            <person name="Partida-Martinez L."/>
            <person name="Hertweck C."/>
        </authorList>
    </citation>
    <scope>NUCLEOTIDE SEQUENCE [LARGE SCALE GENOMIC DNA]</scope>
    <source>
        <strain evidence="11">DSM 19002 / CIP 109453 / HKI 454</strain>
    </source>
</reference>
<gene>
    <name evidence="10" type="ordered locus">RBRH_01064</name>
</gene>
<evidence type="ECO:0000256" key="8">
    <source>
        <dbReference type="ARBA" id="ARBA00037998"/>
    </source>
</evidence>
<feature type="transmembrane region" description="Helical" evidence="9">
    <location>
        <begin position="230"/>
        <end position="263"/>
    </location>
</feature>
<dbReference type="AlphaFoldDB" id="E5AP81"/>
<dbReference type="InterPro" id="IPR001851">
    <property type="entry name" value="ABC_transp_permease"/>
</dbReference>
<dbReference type="Proteomes" id="UP000007437">
    <property type="component" value="Chromosome"/>
</dbReference>
<proteinExistence type="inferred from homology"/>
<feature type="transmembrane region" description="Helical" evidence="9">
    <location>
        <begin position="95"/>
        <end position="114"/>
    </location>
</feature>
<dbReference type="eggNOG" id="COG0559">
    <property type="taxonomic scope" value="Bacteria"/>
</dbReference>
<name>E5AP81_MYCRK</name>
<evidence type="ECO:0000256" key="7">
    <source>
        <dbReference type="ARBA" id="ARBA00023136"/>
    </source>
</evidence>
<keyword evidence="6 9" id="KW-1133">Transmembrane helix</keyword>
<keyword evidence="5" id="KW-0029">Amino-acid transport</keyword>
<sequence>MLADLTMQSFVAVLLNGLSYGLLLFLLCAGLTLVFSLMGVMNFAHASFYMLGAYIGYTSARYGGFAAALILAPAAVAGLAAAFELGVLRRVHRQGPLAQLLATFGLAYLIAEFVQLGWGRSPLPAVVPQWLDGALVNWHGVAFSRLRAFMMAISAGVLGLCALLLRYSRLGLVIAAARTHPHAVQALGHDVARVHIQVFACGAALAAVAGVLGGVAFVTDTSMAETLGSVVFAIVVAGGMGSLAGAFAASLLFGIVQTLLVGLDIRLGSLLHWVLPTVDETGAWGRITLAQLAPVTPFVLLIIMLALRPGGLVRGHVELDT</sequence>
<dbReference type="GO" id="GO:0005886">
    <property type="term" value="C:plasma membrane"/>
    <property type="evidence" value="ECO:0007669"/>
    <property type="project" value="UniProtKB-SubCell"/>
</dbReference>
<feature type="transmembrane region" description="Helical" evidence="9">
    <location>
        <begin position="196"/>
        <end position="218"/>
    </location>
</feature>
<evidence type="ECO:0000256" key="6">
    <source>
        <dbReference type="ARBA" id="ARBA00022989"/>
    </source>
</evidence>
<protein>
    <submittedName>
        <fullName evidence="10">Branched-chain amino acid transport system permease protein livH</fullName>
    </submittedName>
</protein>
<comment type="subcellular location">
    <subcellularLocation>
        <location evidence="1">Cell membrane</location>
        <topology evidence="1">Multi-pass membrane protein</topology>
    </subcellularLocation>
</comment>
<evidence type="ECO:0000256" key="9">
    <source>
        <dbReference type="SAM" id="Phobius"/>
    </source>
</evidence>
<dbReference type="PANTHER" id="PTHR11795:SF442">
    <property type="entry name" value="ABC TRANSPORTER ATP-BINDING PROTEIN"/>
    <property type="match status" value="1"/>
</dbReference>
<dbReference type="InterPro" id="IPR052157">
    <property type="entry name" value="BCAA_transport_permease"/>
</dbReference>